<dbReference type="STRING" id="3760.A0A251PZJ3"/>
<dbReference type="PANTHER" id="PTHR13935:SF63">
    <property type="entry name" value="BHLH DOMAIN-CONTAINING PROTEIN"/>
    <property type="match status" value="1"/>
</dbReference>
<evidence type="ECO:0000256" key="4">
    <source>
        <dbReference type="ARBA" id="ARBA00023242"/>
    </source>
</evidence>
<dbReference type="SUPFAM" id="SSF47459">
    <property type="entry name" value="HLH, helix-loop-helix DNA-binding domain"/>
    <property type="match status" value="1"/>
</dbReference>
<evidence type="ECO:0000256" key="6">
    <source>
        <dbReference type="SAM" id="MobiDB-lite"/>
    </source>
</evidence>
<evidence type="ECO:0000256" key="3">
    <source>
        <dbReference type="ARBA" id="ARBA00023163"/>
    </source>
</evidence>
<keyword evidence="4" id="KW-0539">Nucleus</keyword>
<protein>
    <recommendedName>
        <fullName evidence="7">BHLH domain-containing protein</fullName>
    </recommendedName>
</protein>
<comment type="subcellular location">
    <subcellularLocation>
        <location evidence="1">Nucleus</location>
    </subcellularLocation>
</comment>
<dbReference type="FunFam" id="4.10.280.10:FF:000103">
    <property type="entry name" value="Transcription factor bHLH162"/>
    <property type="match status" value="1"/>
</dbReference>
<dbReference type="GO" id="GO:0090575">
    <property type="term" value="C:RNA polymerase II transcription regulator complex"/>
    <property type="evidence" value="ECO:0000318"/>
    <property type="project" value="GO_Central"/>
</dbReference>
<dbReference type="GO" id="GO:0046983">
    <property type="term" value="F:protein dimerization activity"/>
    <property type="evidence" value="ECO:0007669"/>
    <property type="project" value="InterPro"/>
</dbReference>
<name>A0A251PZJ3_PRUPE</name>
<dbReference type="GO" id="GO:0006357">
    <property type="term" value="P:regulation of transcription by RNA polymerase II"/>
    <property type="evidence" value="ECO:0000318"/>
    <property type="project" value="GO_Central"/>
</dbReference>
<keyword evidence="9" id="KW-1185">Reference proteome</keyword>
<evidence type="ECO:0000256" key="5">
    <source>
        <dbReference type="SAM" id="Coils"/>
    </source>
</evidence>
<keyword evidence="5" id="KW-0175">Coiled coil</keyword>
<dbReference type="GO" id="GO:0000977">
    <property type="term" value="F:RNA polymerase II transcription regulatory region sequence-specific DNA binding"/>
    <property type="evidence" value="ECO:0000318"/>
    <property type="project" value="GO_Central"/>
</dbReference>
<dbReference type="InterPro" id="IPR011598">
    <property type="entry name" value="bHLH_dom"/>
</dbReference>
<dbReference type="PROSITE" id="PS50888">
    <property type="entry name" value="BHLH"/>
    <property type="match status" value="1"/>
</dbReference>
<evidence type="ECO:0000259" key="7">
    <source>
        <dbReference type="PROSITE" id="PS50888"/>
    </source>
</evidence>
<dbReference type="OrthoDB" id="752507at2759"/>
<evidence type="ECO:0000256" key="1">
    <source>
        <dbReference type="ARBA" id="ARBA00004123"/>
    </source>
</evidence>
<evidence type="ECO:0000256" key="2">
    <source>
        <dbReference type="ARBA" id="ARBA00023015"/>
    </source>
</evidence>
<reference evidence="8 9" key="1">
    <citation type="journal article" date="2013" name="Nat. Genet.">
        <title>The high-quality draft genome of peach (Prunus persica) identifies unique patterns of genetic diversity, domestication and genome evolution.</title>
        <authorList>
            <consortium name="International Peach Genome Initiative"/>
            <person name="Verde I."/>
            <person name="Abbott A.G."/>
            <person name="Scalabrin S."/>
            <person name="Jung S."/>
            <person name="Shu S."/>
            <person name="Marroni F."/>
            <person name="Zhebentyayeva T."/>
            <person name="Dettori M.T."/>
            <person name="Grimwood J."/>
            <person name="Cattonaro F."/>
            <person name="Zuccolo A."/>
            <person name="Rossini L."/>
            <person name="Jenkins J."/>
            <person name="Vendramin E."/>
            <person name="Meisel L.A."/>
            <person name="Decroocq V."/>
            <person name="Sosinski B."/>
            <person name="Prochnik S."/>
            <person name="Mitros T."/>
            <person name="Policriti A."/>
            <person name="Cipriani G."/>
            <person name="Dondini L."/>
            <person name="Ficklin S."/>
            <person name="Goodstein D.M."/>
            <person name="Xuan P."/>
            <person name="Del Fabbro C."/>
            <person name="Aramini V."/>
            <person name="Copetti D."/>
            <person name="Gonzalez S."/>
            <person name="Horner D.S."/>
            <person name="Falchi R."/>
            <person name="Lucas S."/>
            <person name="Mica E."/>
            <person name="Maldonado J."/>
            <person name="Lazzari B."/>
            <person name="Bielenberg D."/>
            <person name="Pirona R."/>
            <person name="Miculan M."/>
            <person name="Barakat A."/>
            <person name="Testolin R."/>
            <person name="Stella A."/>
            <person name="Tartarini S."/>
            <person name="Tonutti P."/>
            <person name="Arus P."/>
            <person name="Orellana A."/>
            <person name="Wells C."/>
            <person name="Main D."/>
            <person name="Vizzotto G."/>
            <person name="Silva H."/>
            <person name="Salamini F."/>
            <person name="Schmutz J."/>
            <person name="Morgante M."/>
            <person name="Rokhsar D.S."/>
        </authorList>
    </citation>
    <scope>NUCLEOTIDE SEQUENCE [LARGE SCALE GENOMIC DNA]</scope>
    <source>
        <strain evidence="9">cv. Nemared</strain>
    </source>
</reference>
<dbReference type="eggNOG" id="ENOG502S1BZ">
    <property type="taxonomic scope" value="Eukaryota"/>
</dbReference>
<dbReference type="InterPro" id="IPR036638">
    <property type="entry name" value="HLH_DNA-bd_sf"/>
</dbReference>
<dbReference type="InterPro" id="IPR015660">
    <property type="entry name" value="MASH1/Ascl1a-like"/>
</dbReference>
<feature type="domain" description="BHLH" evidence="7">
    <location>
        <begin position="27"/>
        <end position="79"/>
    </location>
</feature>
<dbReference type="SMART" id="SM00353">
    <property type="entry name" value="HLH"/>
    <property type="match status" value="1"/>
</dbReference>
<dbReference type="AlphaFoldDB" id="A0A251PZJ3"/>
<organism evidence="8 9">
    <name type="scientific">Prunus persica</name>
    <name type="common">Peach</name>
    <name type="synonym">Amygdalus persica</name>
    <dbReference type="NCBI Taxonomy" id="3760"/>
    <lineage>
        <taxon>Eukaryota</taxon>
        <taxon>Viridiplantae</taxon>
        <taxon>Streptophyta</taxon>
        <taxon>Embryophyta</taxon>
        <taxon>Tracheophyta</taxon>
        <taxon>Spermatophyta</taxon>
        <taxon>Magnoliopsida</taxon>
        <taxon>eudicotyledons</taxon>
        <taxon>Gunneridae</taxon>
        <taxon>Pentapetalae</taxon>
        <taxon>rosids</taxon>
        <taxon>fabids</taxon>
        <taxon>Rosales</taxon>
        <taxon>Rosaceae</taxon>
        <taxon>Amygdaloideae</taxon>
        <taxon>Amygdaleae</taxon>
        <taxon>Prunus</taxon>
    </lineage>
</organism>
<dbReference type="SMR" id="A0A251PZJ3"/>
<feature type="region of interest" description="Disordered" evidence="6">
    <location>
        <begin position="1"/>
        <end position="31"/>
    </location>
</feature>
<dbReference type="Proteomes" id="UP000006882">
    <property type="component" value="Chromosome G3"/>
</dbReference>
<dbReference type="PANTHER" id="PTHR13935">
    <property type="entry name" value="ACHAETE-SCUTE TRANSCRIPTION FACTOR-RELATED"/>
    <property type="match status" value="1"/>
</dbReference>
<accession>A0A251PZJ3</accession>
<feature type="compositionally biased region" description="Polar residues" evidence="6">
    <location>
        <begin position="17"/>
        <end position="28"/>
    </location>
</feature>
<evidence type="ECO:0000313" key="8">
    <source>
        <dbReference type="EMBL" id="ONI16938.1"/>
    </source>
</evidence>
<dbReference type="EMBL" id="CM007653">
    <property type="protein sequence ID" value="ONI16938.1"/>
    <property type="molecule type" value="Genomic_DNA"/>
</dbReference>
<feature type="coiled-coil region" evidence="5">
    <location>
        <begin position="69"/>
        <end position="96"/>
    </location>
</feature>
<dbReference type="Gene3D" id="4.10.280.10">
    <property type="entry name" value="Helix-loop-helix DNA-binding domain"/>
    <property type="match status" value="1"/>
</dbReference>
<keyword evidence="2" id="KW-0805">Transcription regulation</keyword>
<evidence type="ECO:0000313" key="9">
    <source>
        <dbReference type="Proteomes" id="UP000006882"/>
    </source>
</evidence>
<keyword evidence="3" id="KW-0804">Transcription</keyword>
<dbReference type="GO" id="GO:0000981">
    <property type="term" value="F:DNA-binding transcription factor activity, RNA polymerase II-specific"/>
    <property type="evidence" value="ECO:0000318"/>
    <property type="project" value="GO_Central"/>
</dbReference>
<gene>
    <name evidence="8" type="ORF">PRUPE_3G131500</name>
</gene>
<dbReference type="Gramene" id="ONI16938">
    <property type="protein sequence ID" value="ONI16938"/>
    <property type="gene ID" value="PRUPE_3G131500"/>
</dbReference>
<dbReference type="Pfam" id="PF00010">
    <property type="entry name" value="HLH"/>
    <property type="match status" value="1"/>
</dbReference>
<sequence length="224" mass="25926">MGSFVANLEERDHQIQMDHNQGSQSSSTKVERRVIEKNRRNQMKVLYSKLNSLLPRQNSQEPLSLPDQIDEAINYIKSLETKLQKSKEKRDSLKGKKKRSHTACTNFDSMRCSKPPQIEIHEMGSTLEVVLISGLDNHQFMFTEIIRIVHEEQADVVHASLSTLGDSIFHVIRAEVGKSMIDFGAAKITEKLRRFVNGSTSDEELQREYLWDFEIYPETLWDQF</sequence>
<proteinExistence type="predicted"/>